<evidence type="ECO:0000313" key="3">
    <source>
        <dbReference type="Proteomes" id="UP000597444"/>
    </source>
</evidence>
<dbReference type="InterPro" id="IPR029063">
    <property type="entry name" value="SAM-dependent_MTases_sf"/>
</dbReference>
<dbReference type="SUPFAM" id="SSF53335">
    <property type="entry name" value="S-adenosyl-L-methionine-dependent methyltransferases"/>
    <property type="match status" value="1"/>
</dbReference>
<accession>A0A8J3IH40</accession>
<gene>
    <name evidence="2" type="ORF">KSF_023480</name>
</gene>
<dbReference type="PANTHER" id="PTHR43591">
    <property type="entry name" value="METHYLTRANSFERASE"/>
    <property type="match status" value="1"/>
</dbReference>
<dbReference type="AlphaFoldDB" id="A0A8J3IH40"/>
<dbReference type="CDD" id="cd02440">
    <property type="entry name" value="AdoMet_MTases"/>
    <property type="match status" value="1"/>
</dbReference>
<comment type="caution">
    <text evidence="2">The sequence shown here is derived from an EMBL/GenBank/DDBJ whole genome shotgun (WGS) entry which is preliminary data.</text>
</comment>
<proteinExistence type="predicted"/>
<reference evidence="2" key="1">
    <citation type="submission" date="2020-10" db="EMBL/GenBank/DDBJ databases">
        <title>Taxonomic study of unclassified bacteria belonging to the class Ktedonobacteria.</title>
        <authorList>
            <person name="Yabe S."/>
            <person name="Wang C.M."/>
            <person name="Zheng Y."/>
            <person name="Sakai Y."/>
            <person name="Cavaletti L."/>
            <person name="Monciardini P."/>
            <person name="Donadio S."/>
        </authorList>
    </citation>
    <scope>NUCLEOTIDE SEQUENCE</scope>
    <source>
        <strain evidence="2">ID150040</strain>
    </source>
</reference>
<sequence length="285" mass="31558">MESSSSHTYVFNPESPTELARLINQDQMLTQSMGGPFSGLPDTFSLHNILDLGCGSGGWVLDAALALPQAKVKGVDISHIMVDYANARAQTQQLSNASFSIMDISGPLDFPDAGFDLVNARALFAVLKREIWPSFLKECWRMLRPGGFLRLTEPLDVGHTSSAAVNRLGALCTQAISQNGYGFAPDGTFFGVAHLMAHWLQEQGYQHIHKQAHPLDFSAHADPWANQYHNIEVLYYQLKPLIVKMGLIADFAFDRLQQQALADMQREDFFALSFSLTVIGQKQGR</sequence>
<name>A0A8J3IH40_9CHLR</name>
<dbReference type="Proteomes" id="UP000597444">
    <property type="component" value="Unassembled WGS sequence"/>
</dbReference>
<evidence type="ECO:0000259" key="1">
    <source>
        <dbReference type="Pfam" id="PF13649"/>
    </source>
</evidence>
<dbReference type="InterPro" id="IPR041698">
    <property type="entry name" value="Methyltransf_25"/>
</dbReference>
<dbReference type="EMBL" id="BNJK01000001">
    <property type="protein sequence ID" value="GHO92300.1"/>
    <property type="molecule type" value="Genomic_DNA"/>
</dbReference>
<keyword evidence="3" id="KW-1185">Reference proteome</keyword>
<dbReference type="Pfam" id="PF13649">
    <property type="entry name" value="Methyltransf_25"/>
    <property type="match status" value="1"/>
</dbReference>
<evidence type="ECO:0000313" key="2">
    <source>
        <dbReference type="EMBL" id="GHO92300.1"/>
    </source>
</evidence>
<feature type="domain" description="Methyltransferase" evidence="1">
    <location>
        <begin position="49"/>
        <end position="147"/>
    </location>
</feature>
<protein>
    <recommendedName>
        <fullName evidence="1">Methyltransferase domain-containing protein</fullName>
    </recommendedName>
</protein>
<dbReference type="Gene3D" id="3.40.50.150">
    <property type="entry name" value="Vaccinia Virus protein VP39"/>
    <property type="match status" value="1"/>
</dbReference>
<dbReference type="RefSeq" id="WP_220203142.1">
    <property type="nucleotide sequence ID" value="NZ_BNJK01000001.1"/>
</dbReference>
<organism evidence="2 3">
    <name type="scientific">Reticulibacter mediterranei</name>
    <dbReference type="NCBI Taxonomy" id="2778369"/>
    <lineage>
        <taxon>Bacteria</taxon>
        <taxon>Bacillati</taxon>
        <taxon>Chloroflexota</taxon>
        <taxon>Ktedonobacteria</taxon>
        <taxon>Ktedonobacterales</taxon>
        <taxon>Reticulibacteraceae</taxon>
        <taxon>Reticulibacter</taxon>
    </lineage>
</organism>